<organism evidence="1 2">
    <name type="scientific">Leptolyngbya cf. ectocarpi LEGE 11479</name>
    <dbReference type="NCBI Taxonomy" id="1828722"/>
    <lineage>
        <taxon>Bacteria</taxon>
        <taxon>Bacillati</taxon>
        <taxon>Cyanobacteriota</taxon>
        <taxon>Cyanophyceae</taxon>
        <taxon>Leptolyngbyales</taxon>
        <taxon>Leptolyngbyaceae</taxon>
        <taxon>Leptolyngbya group</taxon>
        <taxon>Leptolyngbya</taxon>
    </lineage>
</organism>
<evidence type="ECO:0000313" key="2">
    <source>
        <dbReference type="Proteomes" id="UP000615026"/>
    </source>
</evidence>
<dbReference type="AlphaFoldDB" id="A0A928ZU32"/>
<keyword evidence="2" id="KW-1185">Reference proteome</keyword>
<proteinExistence type="predicted"/>
<gene>
    <name evidence="1" type="ORF">IQ260_12455</name>
</gene>
<name>A0A928ZU32_LEPEC</name>
<evidence type="ECO:0000313" key="1">
    <source>
        <dbReference type="EMBL" id="MBE9067469.1"/>
    </source>
</evidence>
<sequence length="93" mass="10617">MGQPKPLSSPPVTPGYTGKGYKVQVLAKIPTPTNTNMPSRDYLWFAVYPIIPRVGDCIFHDGRYFRVDAVFLYENTNAGWCADLEVSYYTRRH</sequence>
<reference evidence="1" key="1">
    <citation type="submission" date="2020-10" db="EMBL/GenBank/DDBJ databases">
        <authorList>
            <person name="Castelo-Branco R."/>
            <person name="Eusebio N."/>
            <person name="Adriana R."/>
            <person name="Vieira A."/>
            <person name="Brugerolle De Fraissinette N."/>
            <person name="Rezende De Castro R."/>
            <person name="Schneider M.P."/>
            <person name="Vasconcelos V."/>
            <person name="Leao P.N."/>
        </authorList>
    </citation>
    <scope>NUCLEOTIDE SEQUENCE</scope>
    <source>
        <strain evidence="1">LEGE 11479</strain>
    </source>
</reference>
<accession>A0A928ZU32</accession>
<comment type="caution">
    <text evidence="1">The sequence shown here is derived from an EMBL/GenBank/DDBJ whole genome shotgun (WGS) entry which is preliminary data.</text>
</comment>
<protein>
    <submittedName>
        <fullName evidence="1">Uncharacterized protein</fullName>
    </submittedName>
</protein>
<dbReference type="Proteomes" id="UP000615026">
    <property type="component" value="Unassembled WGS sequence"/>
</dbReference>
<dbReference type="EMBL" id="JADEXP010000097">
    <property type="protein sequence ID" value="MBE9067469.1"/>
    <property type="molecule type" value="Genomic_DNA"/>
</dbReference>